<evidence type="ECO:0000313" key="11">
    <source>
        <dbReference type="EMBL" id="KAF7233304.1"/>
    </source>
</evidence>
<name>A0A8S9YL59_9TREM</name>
<dbReference type="CDD" id="cd00201">
    <property type="entry name" value="WW"/>
    <property type="match status" value="1"/>
</dbReference>
<evidence type="ECO:0000256" key="7">
    <source>
        <dbReference type="ARBA" id="ARBA00023242"/>
    </source>
</evidence>
<evidence type="ECO:0000259" key="10">
    <source>
        <dbReference type="PROSITE" id="PS50020"/>
    </source>
</evidence>
<comment type="similarity">
    <text evidence="8">Belongs to the YAP1 family.</text>
</comment>
<feature type="compositionally biased region" description="Low complexity" evidence="9">
    <location>
        <begin position="334"/>
        <end position="367"/>
    </location>
</feature>
<dbReference type="InterPro" id="IPR053819">
    <property type="entry name" value="TEADIR3_omega_loop"/>
</dbReference>
<evidence type="ECO:0000256" key="6">
    <source>
        <dbReference type="ARBA" id="ARBA00023163"/>
    </source>
</evidence>
<dbReference type="OrthoDB" id="3045089at2759"/>
<dbReference type="PANTHER" id="PTHR17616:SF8">
    <property type="entry name" value="TRANSCRIPTIONAL COACTIVATOR YORKIE"/>
    <property type="match status" value="1"/>
</dbReference>
<dbReference type="InterPro" id="IPR001202">
    <property type="entry name" value="WW_dom"/>
</dbReference>
<dbReference type="GO" id="GO:0045944">
    <property type="term" value="P:positive regulation of transcription by RNA polymerase II"/>
    <property type="evidence" value="ECO:0007669"/>
    <property type="project" value="TreeGrafter"/>
</dbReference>
<dbReference type="Gene3D" id="3.90.1750.10">
    <property type="entry name" value="Hect, E3 ligase catalytic domains"/>
    <property type="match status" value="1"/>
</dbReference>
<dbReference type="PROSITE" id="PS01159">
    <property type="entry name" value="WW_DOMAIN_1"/>
    <property type="match status" value="1"/>
</dbReference>
<keyword evidence="5" id="KW-0010">Activator</keyword>
<evidence type="ECO:0000256" key="5">
    <source>
        <dbReference type="ARBA" id="ARBA00023159"/>
    </source>
</evidence>
<dbReference type="SUPFAM" id="SSF51045">
    <property type="entry name" value="WW domain"/>
    <property type="match status" value="1"/>
</dbReference>
<dbReference type="Proteomes" id="UP000822476">
    <property type="component" value="Unassembled WGS sequence"/>
</dbReference>
<evidence type="ECO:0000256" key="9">
    <source>
        <dbReference type="SAM" id="MobiDB-lite"/>
    </source>
</evidence>
<dbReference type="GO" id="GO:0005737">
    <property type="term" value="C:cytoplasm"/>
    <property type="evidence" value="ECO:0007669"/>
    <property type="project" value="UniProtKB-SubCell"/>
</dbReference>
<organism evidence="11 12">
    <name type="scientific">Paragonimus skrjabini miyazakii</name>
    <dbReference type="NCBI Taxonomy" id="59628"/>
    <lineage>
        <taxon>Eukaryota</taxon>
        <taxon>Metazoa</taxon>
        <taxon>Spiralia</taxon>
        <taxon>Lophotrochozoa</taxon>
        <taxon>Platyhelminthes</taxon>
        <taxon>Trematoda</taxon>
        <taxon>Digenea</taxon>
        <taxon>Plagiorchiida</taxon>
        <taxon>Troglotremata</taxon>
        <taxon>Troglotrematidae</taxon>
        <taxon>Paragonimus</taxon>
    </lineage>
</organism>
<dbReference type="EMBL" id="JTDE01021163">
    <property type="protein sequence ID" value="KAF7233304.1"/>
    <property type="molecule type" value="Genomic_DNA"/>
</dbReference>
<evidence type="ECO:0000313" key="12">
    <source>
        <dbReference type="Proteomes" id="UP000822476"/>
    </source>
</evidence>
<comment type="subcellular location">
    <subcellularLocation>
        <location evidence="2">Cytoplasm</location>
    </subcellularLocation>
    <subcellularLocation>
        <location evidence="1">Nucleus</location>
    </subcellularLocation>
</comment>
<accession>A0A8S9YL59</accession>
<feature type="compositionally biased region" description="Basic residues" evidence="9">
    <location>
        <begin position="319"/>
        <end position="330"/>
    </location>
</feature>
<dbReference type="PROSITE" id="PS50020">
    <property type="entry name" value="WW_DOMAIN_2"/>
    <property type="match status" value="1"/>
</dbReference>
<keyword evidence="4" id="KW-0805">Transcription regulation</keyword>
<comment type="caution">
    <text evidence="11">The sequence shown here is derived from an EMBL/GenBank/DDBJ whole genome shotgun (WGS) entry which is preliminary data.</text>
</comment>
<dbReference type="GO" id="GO:0035329">
    <property type="term" value="P:hippo signaling"/>
    <property type="evidence" value="ECO:0007669"/>
    <property type="project" value="TreeGrafter"/>
</dbReference>
<evidence type="ECO:0000256" key="1">
    <source>
        <dbReference type="ARBA" id="ARBA00004123"/>
    </source>
</evidence>
<keyword evidence="3" id="KW-0963">Cytoplasm</keyword>
<proteinExistence type="inferred from homology"/>
<sequence length="648" mass="68762">MAGYNSERAPNVRVTVLEDPNNSLQELFNPVSQRQQVPLHQRNLPRSFFVPPVGINDSTHLTDPTTTDLIISHSKANSSPACLDAPLCTPLDTIIPSHTHQKSLDVSAEYSQGYCHDSSLSDVAKCLNHVNRDMQSSPYGCGPTLSYALSKLPAWYELTLNENNQVYFLNHQTKETTWFDPRIPEEHQKWGMTLDELQQVHINYARHLCENASNMNVYRPQMEPAVSLPSANSTTTPSISNVRVPAGLVNASSSLSKQVISSTSTHSTGLNRSGLGVFCPTSPAPPPSSGQSVTSSALGARLRLAAGGSQSGQQSAHPPRTHPPKPHVSHAIHNNPNTITSNTANSSNSGGGSNNSNNNTNGNNTQTADTTAPHPDVVHHRQHSHGTPVPSQHVTQASTNLLGTHLRSCSQPVSMSIGHDGINPNGLGSVKLPNSSRLGDPHHHPLHHHLGSMSGTVCGLSASSSLIGLSASPNVGGGPMIGSLQTPARLSSTTTSSSSGQLIQGLECLRLNTSTSPASALATPPHMLESQQQKHLQQPQYMIPMNSLSPSVPGTGMRFAGTALPPTSIAATQHSHQGSMDSGVGQSLTGNSIASANQTPEHTVMLFCDPSLNECSTEHMEGISYPNEELGCTPLTMFDNIDISDISA</sequence>
<dbReference type="Gene3D" id="6.20.430.10">
    <property type="match status" value="1"/>
</dbReference>
<dbReference type="SMART" id="SM00456">
    <property type="entry name" value="WW"/>
    <property type="match status" value="1"/>
</dbReference>
<evidence type="ECO:0000256" key="3">
    <source>
        <dbReference type="ARBA" id="ARBA00022490"/>
    </source>
</evidence>
<reference evidence="11" key="1">
    <citation type="submission" date="2019-07" db="EMBL/GenBank/DDBJ databases">
        <title>Annotation for the trematode Paragonimus miyazaki's.</title>
        <authorList>
            <person name="Choi Y.-J."/>
        </authorList>
    </citation>
    <scope>NUCLEOTIDE SEQUENCE</scope>
    <source>
        <strain evidence="11">Japan</strain>
    </source>
</reference>
<dbReference type="InterPro" id="IPR051583">
    <property type="entry name" value="YAP1"/>
</dbReference>
<keyword evidence="12" id="KW-1185">Reference proteome</keyword>
<dbReference type="InterPro" id="IPR036020">
    <property type="entry name" value="WW_dom_sf"/>
</dbReference>
<dbReference type="GO" id="GO:0005634">
    <property type="term" value="C:nucleus"/>
    <property type="evidence" value="ECO:0007669"/>
    <property type="project" value="UniProtKB-SubCell"/>
</dbReference>
<gene>
    <name evidence="11" type="ORF">EG68_06484</name>
</gene>
<feature type="domain" description="WW" evidence="10">
    <location>
        <begin position="150"/>
        <end position="183"/>
    </location>
</feature>
<dbReference type="AlphaFoldDB" id="A0A8S9YL59"/>
<dbReference type="GO" id="GO:0003713">
    <property type="term" value="F:transcription coactivator activity"/>
    <property type="evidence" value="ECO:0007669"/>
    <property type="project" value="TreeGrafter"/>
</dbReference>
<dbReference type="PANTHER" id="PTHR17616">
    <property type="entry name" value="YES-ASSOCIATED PROTEIN YAP1 FAMILY MEMBER"/>
    <property type="match status" value="1"/>
</dbReference>
<evidence type="ECO:0000256" key="2">
    <source>
        <dbReference type="ARBA" id="ARBA00004496"/>
    </source>
</evidence>
<evidence type="ECO:0000256" key="8">
    <source>
        <dbReference type="ARBA" id="ARBA00038057"/>
    </source>
</evidence>
<feature type="compositionally biased region" description="Low complexity" evidence="9">
    <location>
        <begin position="295"/>
        <end position="316"/>
    </location>
</feature>
<evidence type="ECO:0000256" key="4">
    <source>
        <dbReference type="ARBA" id="ARBA00023015"/>
    </source>
</evidence>
<keyword evidence="6" id="KW-0804">Transcription</keyword>
<keyword evidence="7" id="KW-0539">Nucleus</keyword>
<feature type="region of interest" description="Disordered" evidence="9">
    <location>
        <begin position="264"/>
        <end position="393"/>
    </location>
</feature>
<protein>
    <recommendedName>
        <fullName evidence="10">WW domain-containing protein</fullName>
    </recommendedName>
</protein>
<dbReference type="Pfam" id="PF15238">
    <property type="entry name" value="TEADIR3"/>
    <property type="match status" value="1"/>
</dbReference>